<sequence length="146" mass="16986">MAPLYGVWSRTDAFSSVWMVVDAIHRTTDLRLVFPENHDDQRQLAMEFSNRSKAGFHRTTDLRLVFPENHDDQRQLAMEFSNRSKAGFNRCVGAVDGILRRTVFFGTSSNFILEVLQFIFKKSSFPCFVRFIKFENLGPDLPRFID</sequence>
<comment type="caution">
    <text evidence="1">The sequence shown here is derived from an EMBL/GenBank/DDBJ whole genome shotgun (WGS) entry which is preliminary data.</text>
</comment>
<proteinExistence type="predicted"/>
<dbReference type="EMBL" id="JAGRRH010000024">
    <property type="protein sequence ID" value="KAG7343049.1"/>
    <property type="molecule type" value="Genomic_DNA"/>
</dbReference>
<evidence type="ECO:0000313" key="2">
    <source>
        <dbReference type="Proteomes" id="UP000693970"/>
    </source>
</evidence>
<evidence type="ECO:0000313" key="1">
    <source>
        <dbReference type="EMBL" id="KAG7343049.1"/>
    </source>
</evidence>
<accession>A0A9K3PFK4</accession>
<dbReference type="Proteomes" id="UP000693970">
    <property type="component" value="Unassembled WGS sequence"/>
</dbReference>
<reference evidence="1" key="1">
    <citation type="journal article" date="2021" name="Sci. Rep.">
        <title>Diploid genomic architecture of Nitzschia inconspicua, an elite biomass production diatom.</title>
        <authorList>
            <person name="Oliver A."/>
            <person name="Podell S."/>
            <person name="Pinowska A."/>
            <person name="Traller J.C."/>
            <person name="Smith S.R."/>
            <person name="McClure R."/>
            <person name="Beliaev A."/>
            <person name="Bohutskyi P."/>
            <person name="Hill E.A."/>
            <person name="Rabines A."/>
            <person name="Zheng H."/>
            <person name="Allen L.Z."/>
            <person name="Kuo A."/>
            <person name="Grigoriev I.V."/>
            <person name="Allen A.E."/>
            <person name="Hazlebeck D."/>
            <person name="Allen E.E."/>
        </authorList>
    </citation>
    <scope>NUCLEOTIDE SEQUENCE</scope>
    <source>
        <strain evidence="1">Hildebrandi</strain>
    </source>
</reference>
<protein>
    <submittedName>
        <fullName evidence="1">Uncharacterized protein</fullName>
    </submittedName>
</protein>
<reference evidence="1" key="2">
    <citation type="submission" date="2021-04" db="EMBL/GenBank/DDBJ databases">
        <authorList>
            <person name="Podell S."/>
        </authorList>
    </citation>
    <scope>NUCLEOTIDE SEQUENCE</scope>
    <source>
        <strain evidence="1">Hildebrandi</strain>
    </source>
</reference>
<organism evidence="1 2">
    <name type="scientific">Nitzschia inconspicua</name>
    <dbReference type="NCBI Taxonomy" id="303405"/>
    <lineage>
        <taxon>Eukaryota</taxon>
        <taxon>Sar</taxon>
        <taxon>Stramenopiles</taxon>
        <taxon>Ochrophyta</taxon>
        <taxon>Bacillariophyta</taxon>
        <taxon>Bacillariophyceae</taxon>
        <taxon>Bacillariophycidae</taxon>
        <taxon>Bacillariales</taxon>
        <taxon>Bacillariaceae</taxon>
        <taxon>Nitzschia</taxon>
    </lineage>
</organism>
<gene>
    <name evidence="1" type="ORF">IV203_020994</name>
</gene>
<dbReference type="AlphaFoldDB" id="A0A9K3PFK4"/>
<keyword evidence="2" id="KW-1185">Reference proteome</keyword>
<name>A0A9K3PFK4_9STRA</name>